<dbReference type="EMBL" id="CAJVPT010001261">
    <property type="protein sequence ID" value="CAG8459492.1"/>
    <property type="molecule type" value="Genomic_DNA"/>
</dbReference>
<name>A0ACA9K8S9_9GLOM</name>
<comment type="caution">
    <text evidence="1">The sequence shown here is derived from an EMBL/GenBank/DDBJ whole genome shotgun (WGS) entry which is preliminary data.</text>
</comment>
<evidence type="ECO:0000313" key="1">
    <source>
        <dbReference type="EMBL" id="CAG8459492.1"/>
    </source>
</evidence>
<protein>
    <submittedName>
        <fullName evidence="1">5534_t:CDS:1</fullName>
    </submittedName>
</protein>
<evidence type="ECO:0000313" key="2">
    <source>
        <dbReference type="Proteomes" id="UP000789525"/>
    </source>
</evidence>
<accession>A0ACA9K8S9</accession>
<keyword evidence="2" id="KW-1185">Reference proteome</keyword>
<gene>
    <name evidence="1" type="ORF">ACOLOM_LOCUS1109</name>
</gene>
<reference evidence="1" key="1">
    <citation type="submission" date="2021-06" db="EMBL/GenBank/DDBJ databases">
        <authorList>
            <person name="Kallberg Y."/>
            <person name="Tangrot J."/>
            <person name="Rosling A."/>
        </authorList>
    </citation>
    <scope>NUCLEOTIDE SEQUENCE</scope>
    <source>
        <strain evidence="1">CL356</strain>
    </source>
</reference>
<proteinExistence type="predicted"/>
<sequence length="168" mass="19506">MQRLDFGLTRSGINQCIVEIVSQSERPNPFNENGPGQKWWQRFMKDYPELSFYIPQALNEACAQKENPIIINNHFDKLKKIIQEYSLTPNKIWNMDETGFVIELRLQKVMTKKSAHQVHRVSYKNSHEYISICPMISTAGTYILLLIIYKEKRMIPDLLNGTPAGSVM</sequence>
<organism evidence="1 2">
    <name type="scientific">Acaulospora colombiana</name>
    <dbReference type="NCBI Taxonomy" id="27376"/>
    <lineage>
        <taxon>Eukaryota</taxon>
        <taxon>Fungi</taxon>
        <taxon>Fungi incertae sedis</taxon>
        <taxon>Mucoromycota</taxon>
        <taxon>Glomeromycotina</taxon>
        <taxon>Glomeromycetes</taxon>
        <taxon>Diversisporales</taxon>
        <taxon>Acaulosporaceae</taxon>
        <taxon>Acaulospora</taxon>
    </lineage>
</organism>
<dbReference type="Proteomes" id="UP000789525">
    <property type="component" value="Unassembled WGS sequence"/>
</dbReference>